<dbReference type="PROSITE" id="PS51186">
    <property type="entry name" value="GNAT"/>
    <property type="match status" value="1"/>
</dbReference>
<dbReference type="InterPro" id="IPR000182">
    <property type="entry name" value="GNAT_dom"/>
</dbReference>
<sequence>MSAPADAEAPLRPGVRVLGPDDLPALLRLVAQDPVTHVFAEYRARLTRLDPRWLGGEMWGYVEDGQLVSACHAAANLVPVAATDAAIEAFAGRALSRGRRCSTIVGPRPEVEGLWERLGPAWGTPRELRWDQPHLVIDRAPDVAPDPLVRPTVPGDLAVLYPACVAMYTEEVGVSPEIGGGADLYRTRVSQLISRGWSFARIEDGRVVFKAEVAAASPAACQVQGVWVAPERRGEGLAARGMAAVVAHARAQIAPAVSLYVNGHNEPARRTYERVGFGPAGVFSTIMF</sequence>
<proteinExistence type="predicted"/>
<feature type="domain" description="N-acetyltransferase" evidence="3">
    <location>
        <begin position="147"/>
        <end position="288"/>
    </location>
</feature>
<dbReference type="InterPro" id="IPR025289">
    <property type="entry name" value="DUF4081"/>
</dbReference>
<dbReference type="Pfam" id="PF13312">
    <property type="entry name" value="DUF4081"/>
    <property type="match status" value="1"/>
</dbReference>
<evidence type="ECO:0000256" key="1">
    <source>
        <dbReference type="ARBA" id="ARBA00022679"/>
    </source>
</evidence>
<protein>
    <submittedName>
        <fullName evidence="4">GNAT superfamily N-acetyltransferase</fullName>
    </submittedName>
</protein>
<keyword evidence="2" id="KW-0012">Acyltransferase</keyword>
<dbReference type="InterPro" id="IPR016794">
    <property type="entry name" value="UCP21603_acetyltransf"/>
</dbReference>
<organism evidence="4 5">
    <name type="scientific">Nocardioides massiliensis</name>
    <dbReference type="NCBI Taxonomy" id="1325935"/>
    <lineage>
        <taxon>Bacteria</taxon>
        <taxon>Bacillati</taxon>
        <taxon>Actinomycetota</taxon>
        <taxon>Actinomycetes</taxon>
        <taxon>Propionibacteriales</taxon>
        <taxon>Nocardioidaceae</taxon>
        <taxon>Nocardioides</taxon>
    </lineage>
</organism>
<evidence type="ECO:0000259" key="3">
    <source>
        <dbReference type="PROSITE" id="PS51186"/>
    </source>
</evidence>
<dbReference type="RefSeq" id="WP_068121339.1">
    <property type="nucleotide sequence ID" value="NZ_CCXJ01000359.1"/>
</dbReference>
<dbReference type="Proteomes" id="UP001240447">
    <property type="component" value="Unassembled WGS sequence"/>
</dbReference>
<dbReference type="PIRSF" id="PIRSF021603">
    <property type="entry name" value="UCP21603_acetyltransf"/>
    <property type="match status" value="1"/>
</dbReference>
<dbReference type="InterPro" id="IPR050832">
    <property type="entry name" value="Bact_Acetyltransf"/>
</dbReference>
<name>A0ABT9NQA4_9ACTN</name>
<dbReference type="SUPFAM" id="SSF55729">
    <property type="entry name" value="Acyl-CoA N-acyltransferases (Nat)"/>
    <property type="match status" value="1"/>
</dbReference>
<evidence type="ECO:0000313" key="5">
    <source>
        <dbReference type="Proteomes" id="UP001240447"/>
    </source>
</evidence>
<dbReference type="EMBL" id="JAUSQM010000001">
    <property type="protein sequence ID" value="MDP9822610.1"/>
    <property type="molecule type" value="Genomic_DNA"/>
</dbReference>
<accession>A0ABT9NQA4</accession>
<dbReference type="PANTHER" id="PTHR43877">
    <property type="entry name" value="AMINOALKYLPHOSPHONATE N-ACETYLTRANSFERASE-RELATED-RELATED"/>
    <property type="match status" value="1"/>
</dbReference>
<dbReference type="InterPro" id="IPR016181">
    <property type="entry name" value="Acyl_CoA_acyltransferase"/>
</dbReference>
<reference evidence="4 5" key="1">
    <citation type="submission" date="2023-07" db="EMBL/GenBank/DDBJ databases">
        <title>Sequencing the genomes of 1000 actinobacteria strains.</title>
        <authorList>
            <person name="Klenk H.-P."/>
        </authorList>
    </citation>
    <scope>NUCLEOTIDE SEQUENCE [LARGE SCALE GENOMIC DNA]</scope>
    <source>
        <strain evidence="4 5">GD13</strain>
    </source>
</reference>
<comment type="caution">
    <text evidence="4">The sequence shown here is derived from an EMBL/GenBank/DDBJ whole genome shotgun (WGS) entry which is preliminary data.</text>
</comment>
<keyword evidence="1" id="KW-0808">Transferase</keyword>
<dbReference type="Pfam" id="PF00583">
    <property type="entry name" value="Acetyltransf_1"/>
    <property type="match status" value="1"/>
</dbReference>
<evidence type="ECO:0000313" key="4">
    <source>
        <dbReference type="EMBL" id="MDP9822610.1"/>
    </source>
</evidence>
<keyword evidence="5" id="KW-1185">Reference proteome</keyword>
<gene>
    <name evidence="4" type="ORF">J2S59_002419</name>
</gene>
<dbReference type="Gene3D" id="3.40.630.30">
    <property type="match status" value="1"/>
</dbReference>
<evidence type="ECO:0000256" key="2">
    <source>
        <dbReference type="ARBA" id="ARBA00023315"/>
    </source>
</evidence>